<keyword evidence="3" id="KW-0464">Manganese</keyword>
<evidence type="ECO:0000313" key="6">
    <source>
        <dbReference type="Proteomes" id="UP000019151"/>
    </source>
</evidence>
<dbReference type="PRINTS" id="PR00116">
    <property type="entry name" value="ARGINASE"/>
</dbReference>
<dbReference type="GO" id="GO:0005829">
    <property type="term" value="C:cytosol"/>
    <property type="evidence" value="ECO:0007669"/>
    <property type="project" value="TreeGrafter"/>
</dbReference>
<sequence>MLFSFPMTAHLIRVPYDSGHRGARMGAGPDVLGPALAASLGASDETITLPEGFRTEATAGFALARALSTRVRDARDAGRRPIVLAGNCLSSLGTASGVGGDDLAVVWLDAHGDLETPETTTSGFVDGMALAALLGRCWRSMTASVQGFRRVPGSRVVLVGARDLSDAERALIADAGVRWVRADALGALDPALDAVVADGARRVYLHVDLDVHDPAALPVNSYPAPGGLSAAEVRDVVRRVGARLEIAAAAMTAYDPSCDPRGLVVDAARALAPLLAGSA</sequence>
<evidence type="ECO:0000256" key="1">
    <source>
        <dbReference type="ARBA" id="ARBA00022723"/>
    </source>
</evidence>
<proteinExistence type="inferred from homology"/>
<evidence type="ECO:0000256" key="4">
    <source>
        <dbReference type="PROSITE-ProRule" id="PRU00742"/>
    </source>
</evidence>
<dbReference type="PANTHER" id="PTHR43782:SF3">
    <property type="entry name" value="ARGINASE"/>
    <property type="match status" value="1"/>
</dbReference>
<dbReference type="GO" id="GO:0030145">
    <property type="term" value="F:manganese ion binding"/>
    <property type="evidence" value="ECO:0007669"/>
    <property type="project" value="TreeGrafter"/>
</dbReference>
<evidence type="ECO:0000313" key="5">
    <source>
        <dbReference type="EMBL" id="AHG88549.1"/>
    </source>
</evidence>
<organism evidence="5 6">
    <name type="scientific">Gemmatirosa kalamazoonensis</name>
    <dbReference type="NCBI Taxonomy" id="861299"/>
    <lineage>
        <taxon>Bacteria</taxon>
        <taxon>Pseudomonadati</taxon>
        <taxon>Gemmatimonadota</taxon>
        <taxon>Gemmatimonadia</taxon>
        <taxon>Gemmatimonadales</taxon>
        <taxon>Gemmatimonadaceae</taxon>
        <taxon>Gemmatirosa</taxon>
    </lineage>
</organism>
<dbReference type="AlphaFoldDB" id="W0RBR6"/>
<protein>
    <submittedName>
        <fullName evidence="5">Arginase/agmatinase/formiminoglutamase</fullName>
    </submittedName>
</protein>
<name>W0RBR6_9BACT</name>
<reference evidence="5 6" key="1">
    <citation type="journal article" date="2014" name="Genome Announc.">
        <title>Genome Sequence and Methylome of Soil Bacterium Gemmatirosa kalamazoonensis KBS708T, a Member of the Rarely Cultivated Gemmatimonadetes Phylum.</title>
        <authorList>
            <person name="Debruyn J.M."/>
            <person name="Radosevich M."/>
            <person name="Wommack K.E."/>
            <person name="Polson S.W."/>
            <person name="Hauser L.J."/>
            <person name="Fawaz M.N."/>
            <person name="Korlach J."/>
            <person name="Tsai Y.C."/>
        </authorList>
    </citation>
    <scope>NUCLEOTIDE SEQUENCE [LARGE SCALE GENOMIC DNA]</scope>
    <source>
        <strain evidence="5 6">KBS708</strain>
    </source>
</reference>
<dbReference type="GO" id="GO:0004053">
    <property type="term" value="F:arginase activity"/>
    <property type="evidence" value="ECO:0007669"/>
    <property type="project" value="TreeGrafter"/>
</dbReference>
<dbReference type="Gene3D" id="3.40.800.10">
    <property type="entry name" value="Ureohydrolase domain"/>
    <property type="match status" value="1"/>
</dbReference>
<dbReference type="STRING" id="861299.J421_1012"/>
<dbReference type="InParanoid" id="W0RBR6"/>
<dbReference type="PANTHER" id="PTHR43782">
    <property type="entry name" value="ARGINASE"/>
    <property type="match status" value="1"/>
</dbReference>
<keyword evidence="1" id="KW-0479">Metal-binding</keyword>
<accession>W0RBR6</accession>
<evidence type="ECO:0000256" key="2">
    <source>
        <dbReference type="ARBA" id="ARBA00022801"/>
    </source>
</evidence>
<dbReference type="Pfam" id="PF00491">
    <property type="entry name" value="Arginase"/>
    <property type="match status" value="1"/>
</dbReference>
<dbReference type="Proteomes" id="UP000019151">
    <property type="component" value="Chromosome"/>
</dbReference>
<keyword evidence="6" id="KW-1185">Reference proteome</keyword>
<comment type="similarity">
    <text evidence="4">Belongs to the arginase family.</text>
</comment>
<dbReference type="PROSITE" id="PS51409">
    <property type="entry name" value="ARGINASE_2"/>
    <property type="match status" value="1"/>
</dbReference>
<gene>
    <name evidence="5" type="ORF">J421_1012</name>
</gene>
<keyword evidence="2" id="KW-0378">Hydrolase</keyword>
<dbReference type="HOGENOM" id="CLU_079447_0_0_0"/>
<dbReference type="InterPro" id="IPR023696">
    <property type="entry name" value="Ureohydrolase_dom_sf"/>
</dbReference>
<evidence type="ECO:0000256" key="3">
    <source>
        <dbReference type="ARBA" id="ARBA00023211"/>
    </source>
</evidence>
<dbReference type="SUPFAM" id="SSF52768">
    <property type="entry name" value="Arginase/deacetylase"/>
    <property type="match status" value="1"/>
</dbReference>
<dbReference type="KEGG" id="gba:J421_1012"/>
<dbReference type="eggNOG" id="COG0010">
    <property type="taxonomic scope" value="Bacteria"/>
</dbReference>
<dbReference type="CDD" id="cd09999">
    <property type="entry name" value="Arginase-like_1"/>
    <property type="match status" value="1"/>
</dbReference>
<dbReference type="InterPro" id="IPR006035">
    <property type="entry name" value="Ureohydrolase"/>
</dbReference>
<dbReference type="EMBL" id="CP007128">
    <property type="protein sequence ID" value="AHG88549.1"/>
    <property type="molecule type" value="Genomic_DNA"/>
</dbReference>